<proteinExistence type="predicted"/>
<accession>A0A3T1CZF9</accession>
<dbReference type="EMBL" id="AP019400">
    <property type="protein sequence ID" value="BBI31208.1"/>
    <property type="molecule type" value="Genomic_DNA"/>
</dbReference>
<keyword evidence="3" id="KW-0804">Transcription</keyword>
<dbReference type="Proteomes" id="UP000289856">
    <property type="component" value="Chromosome"/>
</dbReference>
<dbReference type="KEGG" id="cohn:KCTCHS21_06070"/>
<dbReference type="SUPFAM" id="SSF46689">
    <property type="entry name" value="Homeodomain-like"/>
    <property type="match status" value="2"/>
</dbReference>
<keyword evidence="1" id="KW-0805">Transcription regulation</keyword>
<dbReference type="SMART" id="SM00342">
    <property type="entry name" value="HTH_ARAC"/>
    <property type="match status" value="1"/>
</dbReference>
<reference evidence="6 7" key="1">
    <citation type="submission" date="2019-01" db="EMBL/GenBank/DDBJ databases">
        <title>Complete genome sequence of Cohnella hallensis HS21 isolated from Korean fir (Abies koreana) rhizospheric soil.</title>
        <authorList>
            <person name="Jiang L."/>
            <person name="Kang S.W."/>
            <person name="Kim S."/>
            <person name="Jung J."/>
            <person name="Kim C.Y."/>
            <person name="Kim D.H."/>
            <person name="Kim S.W."/>
            <person name="Lee J."/>
        </authorList>
    </citation>
    <scope>NUCLEOTIDE SEQUENCE [LARGE SCALE GENOMIC DNA]</scope>
    <source>
        <strain evidence="6 7">HS21</strain>
    </source>
</reference>
<dbReference type="InterPro" id="IPR018062">
    <property type="entry name" value="HTH_AraC-typ_CS"/>
</dbReference>
<sequence length="746" mass="85647">MKTNWFNRLLLSYLPVFFIISLSLLLMTFLTLSEMSKKASVKANNAVSHNISKMIDSKLADIDSLFLYEIQNNEKIKQFFSDNPKDNRHYTDIQASSALKELLQNNPTIESIYLYRTPDRTILTRSTLTDLNDFADSQFIGLSLNSRVPYRWTARTLVPQNTDGGNARRVISLAKNTNLSNLSILIVNVRIESLLGWITSMTDNNSTFVHLSDEEGNLIVSTEATANGKTSNMGAGTVLSSSVSEQTGWIISSGTLNSGILEFVSSLFYVWMAIAAVIVIAGLTWIIYVSRRQYKPVMTLMNMISGARKASPTQLKTEKVDEFKFIESSIEELLDESNMLQEQHKELSVYHRRHLFLSLMEGTNSTANFGKYLEEELSRHGIHQPVSGSLVAIVEIDHYTEFAIQYRSDQHLLKYILGASMKELVENKPFTVWTEWISNSKMGILFLFHHQESEQEVLESCEKLRDWIALNLDFTVTIGIGHLIQQLELTAESFREAVSAVGYKSSLGMNRIITPKHMVSKPKGELFKQLQVFRSISQSFRLGDEKWEDYYEEMYQTLQDQLYTHDDLASLMQVLIGYLQKEMAELTEELNKVWIEDVQPSLLMALEQETQEEVYQAIHDILKDAYDRLNKLRENKSSHQLMHQVKMYIADNYCNPDLSLTHLSDEFQLNAKYLSRLFREAFGMKFVEYVSEVRMEKSIQMLLETEDTIQDIGRAVGYDQSLTFIRVFKKHAGETPGQYRKKYSSI</sequence>
<dbReference type="Gene3D" id="1.10.10.60">
    <property type="entry name" value="Homeodomain-like"/>
    <property type="match status" value="2"/>
</dbReference>
<keyword evidence="7" id="KW-1185">Reference proteome</keyword>
<dbReference type="PROSITE" id="PS00041">
    <property type="entry name" value="HTH_ARAC_FAMILY_1"/>
    <property type="match status" value="1"/>
</dbReference>
<dbReference type="AlphaFoldDB" id="A0A3T1CZF9"/>
<keyword evidence="4" id="KW-0472">Membrane</keyword>
<evidence type="ECO:0000256" key="2">
    <source>
        <dbReference type="ARBA" id="ARBA00023125"/>
    </source>
</evidence>
<dbReference type="GO" id="GO:0043565">
    <property type="term" value="F:sequence-specific DNA binding"/>
    <property type="evidence" value="ECO:0007669"/>
    <property type="project" value="InterPro"/>
</dbReference>
<evidence type="ECO:0000313" key="6">
    <source>
        <dbReference type="EMBL" id="BBI31208.1"/>
    </source>
</evidence>
<feature type="domain" description="HTH araC/xylS-type" evidence="5">
    <location>
        <begin position="643"/>
        <end position="742"/>
    </location>
</feature>
<dbReference type="PANTHER" id="PTHR43280">
    <property type="entry name" value="ARAC-FAMILY TRANSCRIPTIONAL REGULATOR"/>
    <property type="match status" value="1"/>
</dbReference>
<organism evidence="6 7">
    <name type="scientific">Cohnella abietis</name>
    <dbReference type="NCBI Taxonomy" id="2507935"/>
    <lineage>
        <taxon>Bacteria</taxon>
        <taxon>Bacillati</taxon>
        <taxon>Bacillota</taxon>
        <taxon>Bacilli</taxon>
        <taxon>Bacillales</taxon>
        <taxon>Paenibacillaceae</taxon>
        <taxon>Cohnella</taxon>
    </lineage>
</organism>
<dbReference type="PRINTS" id="PR00032">
    <property type="entry name" value="HTHARAC"/>
</dbReference>
<keyword evidence="4" id="KW-0812">Transmembrane</keyword>
<feature type="transmembrane region" description="Helical" evidence="4">
    <location>
        <begin position="12"/>
        <end position="32"/>
    </location>
</feature>
<dbReference type="Pfam" id="PF12833">
    <property type="entry name" value="HTH_18"/>
    <property type="match status" value="1"/>
</dbReference>
<keyword evidence="2" id="KW-0238">DNA-binding</keyword>
<dbReference type="PROSITE" id="PS01124">
    <property type="entry name" value="HTH_ARAC_FAMILY_2"/>
    <property type="match status" value="1"/>
</dbReference>
<evidence type="ECO:0000256" key="3">
    <source>
        <dbReference type="ARBA" id="ARBA00023163"/>
    </source>
</evidence>
<dbReference type="PANTHER" id="PTHR43280:SF2">
    <property type="entry name" value="HTH-TYPE TRANSCRIPTIONAL REGULATOR EXSA"/>
    <property type="match status" value="1"/>
</dbReference>
<dbReference type="InterPro" id="IPR009057">
    <property type="entry name" value="Homeodomain-like_sf"/>
</dbReference>
<protein>
    <recommendedName>
        <fullName evidence="5">HTH araC/xylS-type domain-containing protein</fullName>
    </recommendedName>
</protein>
<gene>
    <name evidence="6" type="ORF">KCTCHS21_06070</name>
</gene>
<dbReference type="RefSeq" id="WP_157993931.1">
    <property type="nucleotide sequence ID" value="NZ_AP019400.1"/>
</dbReference>
<feature type="transmembrane region" description="Helical" evidence="4">
    <location>
        <begin position="267"/>
        <end position="288"/>
    </location>
</feature>
<dbReference type="GO" id="GO:0003700">
    <property type="term" value="F:DNA-binding transcription factor activity"/>
    <property type="evidence" value="ECO:0007669"/>
    <property type="project" value="InterPro"/>
</dbReference>
<evidence type="ECO:0000313" key="7">
    <source>
        <dbReference type="Proteomes" id="UP000289856"/>
    </source>
</evidence>
<evidence type="ECO:0000259" key="5">
    <source>
        <dbReference type="PROSITE" id="PS01124"/>
    </source>
</evidence>
<name>A0A3T1CZF9_9BACL</name>
<keyword evidence="4" id="KW-1133">Transmembrane helix</keyword>
<evidence type="ECO:0000256" key="4">
    <source>
        <dbReference type="SAM" id="Phobius"/>
    </source>
</evidence>
<dbReference type="InterPro" id="IPR018060">
    <property type="entry name" value="HTH_AraC"/>
</dbReference>
<dbReference type="OrthoDB" id="1877256at2"/>
<evidence type="ECO:0000256" key="1">
    <source>
        <dbReference type="ARBA" id="ARBA00023015"/>
    </source>
</evidence>
<dbReference type="InterPro" id="IPR020449">
    <property type="entry name" value="Tscrpt_reg_AraC-type_HTH"/>
</dbReference>